<dbReference type="AlphaFoldDB" id="A0A7I9WVU2"/>
<protein>
    <submittedName>
        <fullName evidence="2">Alpha/beta hydrolase</fullName>
    </submittedName>
</protein>
<comment type="caution">
    <text evidence="2">The sequence shown here is derived from an EMBL/GenBank/DDBJ whole genome shotgun (WGS) entry which is preliminary data.</text>
</comment>
<evidence type="ECO:0000313" key="3">
    <source>
        <dbReference type="Proteomes" id="UP000465241"/>
    </source>
</evidence>
<dbReference type="Pfam" id="PF00561">
    <property type="entry name" value="Abhydrolase_1"/>
    <property type="match status" value="1"/>
</dbReference>
<evidence type="ECO:0000259" key="1">
    <source>
        <dbReference type="Pfam" id="PF00561"/>
    </source>
</evidence>
<dbReference type="Gene3D" id="3.40.50.1820">
    <property type="entry name" value="alpha/beta hydrolase"/>
    <property type="match status" value="1"/>
</dbReference>
<keyword evidence="3" id="KW-1185">Reference proteome</keyword>
<dbReference type="PANTHER" id="PTHR43798">
    <property type="entry name" value="MONOACYLGLYCEROL LIPASE"/>
    <property type="match status" value="1"/>
</dbReference>
<feature type="domain" description="AB hydrolase-1" evidence="1">
    <location>
        <begin position="54"/>
        <end position="277"/>
    </location>
</feature>
<dbReference type="PRINTS" id="PR00111">
    <property type="entry name" value="ABHYDROLASE"/>
</dbReference>
<dbReference type="Proteomes" id="UP000465241">
    <property type="component" value="Unassembled WGS sequence"/>
</dbReference>
<accession>A0A7I9WVU2</accession>
<dbReference type="GO" id="GO:0046464">
    <property type="term" value="P:acylglycerol catabolic process"/>
    <property type="evidence" value="ECO:0007669"/>
    <property type="project" value="TreeGrafter"/>
</dbReference>
<name>A0A7I9WVU2_9MYCO</name>
<dbReference type="EMBL" id="BLKT01000003">
    <property type="protein sequence ID" value="GFG61803.1"/>
    <property type="molecule type" value="Genomic_DNA"/>
</dbReference>
<dbReference type="InterPro" id="IPR029058">
    <property type="entry name" value="AB_hydrolase_fold"/>
</dbReference>
<keyword evidence="2" id="KW-0378">Hydrolase</keyword>
<dbReference type="GO" id="GO:0016020">
    <property type="term" value="C:membrane"/>
    <property type="evidence" value="ECO:0007669"/>
    <property type="project" value="TreeGrafter"/>
</dbReference>
<dbReference type="InterPro" id="IPR000073">
    <property type="entry name" value="AB_hydrolase_1"/>
</dbReference>
<dbReference type="InterPro" id="IPR050266">
    <property type="entry name" value="AB_hydrolase_sf"/>
</dbReference>
<dbReference type="GO" id="GO:0047372">
    <property type="term" value="F:monoacylglycerol lipase activity"/>
    <property type="evidence" value="ECO:0007669"/>
    <property type="project" value="TreeGrafter"/>
</dbReference>
<dbReference type="SUPFAM" id="SSF53474">
    <property type="entry name" value="alpha/beta-Hydrolases"/>
    <property type="match status" value="1"/>
</dbReference>
<organism evidence="2 3">
    <name type="scientific">Mycolicibacterium murale</name>
    <dbReference type="NCBI Taxonomy" id="182220"/>
    <lineage>
        <taxon>Bacteria</taxon>
        <taxon>Bacillati</taxon>
        <taxon>Actinomycetota</taxon>
        <taxon>Actinomycetes</taxon>
        <taxon>Mycobacteriales</taxon>
        <taxon>Mycobacteriaceae</taxon>
        <taxon>Mycolicibacterium</taxon>
    </lineage>
</organism>
<evidence type="ECO:0000313" key="2">
    <source>
        <dbReference type="EMBL" id="GFG61803.1"/>
    </source>
</evidence>
<proteinExistence type="predicted"/>
<dbReference type="PANTHER" id="PTHR43798:SF5">
    <property type="entry name" value="MONOACYLGLYCEROL LIPASE ABHD6"/>
    <property type="match status" value="1"/>
</dbReference>
<sequence>MDSPSDVAPQWGMPSLSAHAPTQFVESTNARFAYRRFGAPAGVPLVLALRFRGTMDHWDPAFLDELAGEREVIIFDNIGHSKSSGTAPTTMEALAGGLIEFVDALGLTEIDLLGWSLGGIVVQAATLARPDLVRRLVVAGSSPGGGVPGMPAPDPRVWQVATKPVNDDGDFLYLFFPDDGAGHALGVQSLRRLDPRVLADEHTPVSLETMQAQLAVIASTGSSVWDRLSEISIPVLVANGAHDRMIDSYATYAMAGRLANAKAVLYSDAGHGFLFQHIDDFAGEVLHFLS</sequence>
<reference evidence="2 3" key="1">
    <citation type="journal article" date="2019" name="Emerg. Microbes Infect.">
        <title>Comprehensive subspecies identification of 175 nontuberculous mycobacteria species based on 7547 genomic profiles.</title>
        <authorList>
            <person name="Matsumoto Y."/>
            <person name="Kinjo T."/>
            <person name="Motooka D."/>
            <person name="Nabeya D."/>
            <person name="Jung N."/>
            <person name="Uechi K."/>
            <person name="Horii T."/>
            <person name="Iida T."/>
            <person name="Fujita J."/>
            <person name="Nakamura S."/>
        </authorList>
    </citation>
    <scope>NUCLEOTIDE SEQUENCE [LARGE SCALE GENOMIC DNA]</scope>
    <source>
        <strain evidence="2 3">JCM 13392</strain>
    </source>
</reference>
<gene>
    <name evidence="2" type="ORF">MMUR_59390</name>
</gene>